<evidence type="ECO:0000256" key="5">
    <source>
        <dbReference type="ARBA" id="ARBA00023242"/>
    </source>
</evidence>
<gene>
    <name evidence="9" type="ORF">CB0940_11948</name>
</gene>
<feature type="compositionally biased region" description="Polar residues" evidence="7">
    <location>
        <begin position="695"/>
        <end position="709"/>
    </location>
</feature>
<dbReference type="PRINTS" id="PR00065">
    <property type="entry name" value="TEADOMAIN"/>
</dbReference>
<dbReference type="PANTHER" id="PTHR11834:SF0">
    <property type="entry name" value="PROTEIN SCALLOPED"/>
    <property type="match status" value="1"/>
</dbReference>
<feature type="region of interest" description="Disordered" evidence="7">
    <location>
        <begin position="695"/>
        <end position="736"/>
    </location>
</feature>
<dbReference type="GO" id="GO:0000978">
    <property type="term" value="F:RNA polymerase II cis-regulatory region sequence-specific DNA binding"/>
    <property type="evidence" value="ECO:0007669"/>
    <property type="project" value="TreeGrafter"/>
</dbReference>
<dbReference type="Gene3D" id="6.10.20.40">
    <property type="entry name" value="TEA/ATTS domain"/>
    <property type="match status" value="1"/>
</dbReference>
<feature type="region of interest" description="Disordered" evidence="7">
    <location>
        <begin position="1"/>
        <end position="45"/>
    </location>
</feature>
<comment type="caution">
    <text evidence="9">The sequence shown here is derived from an EMBL/GenBank/DDBJ whole genome shotgun (WGS) entry which is preliminary data.</text>
</comment>
<organism evidence="9 10">
    <name type="scientific">Cercospora beticola</name>
    <name type="common">Sugarbeet leaf spot fungus</name>
    <dbReference type="NCBI Taxonomy" id="122368"/>
    <lineage>
        <taxon>Eukaryota</taxon>
        <taxon>Fungi</taxon>
        <taxon>Dikarya</taxon>
        <taxon>Ascomycota</taxon>
        <taxon>Pezizomycotina</taxon>
        <taxon>Dothideomycetes</taxon>
        <taxon>Dothideomycetidae</taxon>
        <taxon>Mycosphaerellales</taxon>
        <taxon>Mycosphaerellaceae</taxon>
        <taxon>Cercospora</taxon>
    </lineage>
</organism>
<dbReference type="EMBL" id="LKMD01000099">
    <property type="protein sequence ID" value="PIB02850.1"/>
    <property type="molecule type" value="Genomic_DNA"/>
</dbReference>
<dbReference type="InterPro" id="IPR000818">
    <property type="entry name" value="TEA/ATTS_dom"/>
</dbReference>
<dbReference type="PROSITE" id="PS00554">
    <property type="entry name" value="TEA_1"/>
    <property type="match status" value="1"/>
</dbReference>
<evidence type="ECO:0000256" key="1">
    <source>
        <dbReference type="ARBA" id="ARBA00004123"/>
    </source>
</evidence>
<feature type="compositionally biased region" description="Basic and acidic residues" evidence="7">
    <location>
        <begin position="723"/>
        <end position="733"/>
    </location>
</feature>
<comment type="subcellular location">
    <subcellularLocation>
        <location evidence="1">Nucleus</location>
    </subcellularLocation>
</comment>
<accession>A0A2G5IDM9</accession>
<dbReference type="InterPro" id="IPR038096">
    <property type="entry name" value="TEA/ATTS_sf"/>
</dbReference>
<dbReference type="SMART" id="SM00426">
    <property type="entry name" value="TEA"/>
    <property type="match status" value="1"/>
</dbReference>
<dbReference type="Pfam" id="PF01285">
    <property type="entry name" value="TEA"/>
    <property type="match status" value="1"/>
</dbReference>
<keyword evidence="3" id="KW-0805">Transcription regulation</keyword>
<sequence length="852" mass="95672">MSSTMTMLQPTPVVPSNAPLHHQESYTRSSRVLQEHSGNRQQDYYAASVDQKYPASYLTENTYPAYQQVPRPLHTNTHSLLQHNRLRHPQQRFHHGQRDPQQIRKEARYLFHRFRSSDGYMKYRNRQHKEDKGVSEQKWPDRLEYAFFEALVNWPPMGRRKLPHKDKQRGRNELIADYIEEHTGEARTRKQVSSHIQVLKPFVESDPHIMRYLSKEDLTGHSHRYYYQGGGHYPVGGRRASQYPATAPGSYSTRSSIAAGAPSMETANLYHTLPQIKQSLSVFHPIAFEMFVQRKAPGAEPERLHTYTKNLPAPLKDHIHPTWDEFTSEFPLLASLHSARPIDCNVLFAEASIAFPTGTWKDKTNVELGISLSCSSQRLPQDSMVFCCNRFYEKGVLQKDFGSSHPVPWDDWVDDGDGSARLETLIKFGSTFWAMKLGALANKLKSPAAGLRDAVCGMFGNTTDGREKVDEELRDTTALQEIVIKMPDGTGQRLLLIYWKFRLSRAEEGRAYWRQLSVPTPDSAKSEAKEVALYGTDYAEAAAPYLDLKTDRVDSVYEYPGLQTYGADAYVSMTQQQPATLQSPFKYETSSSSNSALNSAVWSSSNDFDTNDGTNTAPNSAVELFPPDGDNAFDFTGGNINISYDNMDFSAFDASAFDFGASATADFATDPALENYGTQDYSHHDFDTQWYESFDGSQQHHLPQSQTPAPQAAMSAGATLEDGDAHSSTEQHDPYSFNLDVPATCGVESRSTTATFQDYSVTPYDDSQQYSQTYGISPHDSQQAYGGAGQEAVIKDEDALAALADASGYMAHIGQHHQDGHQQHSQHDGVQTRQGSEGYDIYDFQHQQYHAS</sequence>
<dbReference type="AlphaFoldDB" id="A0A2G5IDM9"/>
<keyword evidence="4" id="KW-0804">Transcription</keyword>
<protein>
    <submittedName>
        <fullName evidence="9">Regulatory protein abaA</fullName>
    </submittedName>
</protein>
<feature type="domain" description="TEA" evidence="8">
    <location>
        <begin position="132"/>
        <end position="206"/>
    </location>
</feature>
<evidence type="ECO:0000256" key="2">
    <source>
        <dbReference type="ARBA" id="ARBA00008421"/>
    </source>
</evidence>
<dbReference type="GO" id="GO:0005667">
    <property type="term" value="C:transcription regulator complex"/>
    <property type="evidence" value="ECO:0007669"/>
    <property type="project" value="TreeGrafter"/>
</dbReference>
<dbReference type="GO" id="GO:0000981">
    <property type="term" value="F:DNA-binding transcription factor activity, RNA polymerase II-specific"/>
    <property type="evidence" value="ECO:0007669"/>
    <property type="project" value="TreeGrafter"/>
</dbReference>
<dbReference type="PANTHER" id="PTHR11834">
    <property type="entry name" value="TRANSCRIPTIONAL ENHANCER FACTOR TEF RELATED"/>
    <property type="match status" value="1"/>
</dbReference>
<evidence type="ECO:0000256" key="7">
    <source>
        <dbReference type="SAM" id="MobiDB-lite"/>
    </source>
</evidence>
<name>A0A2G5IDM9_CERBT</name>
<evidence type="ECO:0000256" key="3">
    <source>
        <dbReference type="ARBA" id="ARBA00023015"/>
    </source>
</evidence>
<dbReference type="GO" id="GO:0005634">
    <property type="term" value="C:nucleus"/>
    <property type="evidence" value="ECO:0007669"/>
    <property type="project" value="UniProtKB-SubCell"/>
</dbReference>
<evidence type="ECO:0000259" key="8">
    <source>
        <dbReference type="PROSITE" id="PS51088"/>
    </source>
</evidence>
<evidence type="ECO:0000256" key="4">
    <source>
        <dbReference type="ARBA" id="ARBA00023163"/>
    </source>
</evidence>
<feature type="region of interest" description="Disordered" evidence="7">
    <location>
        <begin position="815"/>
        <end position="834"/>
    </location>
</feature>
<dbReference type="InterPro" id="IPR050937">
    <property type="entry name" value="TEC1_TEAD_TF"/>
</dbReference>
<keyword evidence="5" id="KW-0539">Nucleus</keyword>
<proteinExistence type="inferred from homology"/>
<comment type="similarity">
    <text evidence="2">Belongs to the TEC1 family.</text>
</comment>
<dbReference type="Proteomes" id="UP000230605">
    <property type="component" value="Chromosome 10"/>
</dbReference>
<feature type="DNA-binding region" description="TEA" evidence="6">
    <location>
        <begin position="132"/>
        <end position="206"/>
    </location>
</feature>
<evidence type="ECO:0000256" key="6">
    <source>
        <dbReference type="PROSITE-ProRule" id="PRU00505"/>
    </source>
</evidence>
<feature type="compositionally biased region" description="Basic and acidic residues" evidence="7">
    <location>
        <begin position="816"/>
        <end position="827"/>
    </location>
</feature>
<evidence type="ECO:0000313" key="9">
    <source>
        <dbReference type="EMBL" id="PIB02850.1"/>
    </source>
</evidence>
<reference evidence="9 10" key="1">
    <citation type="submission" date="2015-10" db="EMBL/GenBank/DDBJ databases">
        <title>The cercosporin biosynthetic gene cluster was horizontally transferred to several fungal lineages and shown to be expanded in Cercospora beticola based on microsynteny with recipient genomes.</title>
        <authorList>
            <person name="De Jonge R."/>
            <person name="Ebert M.K."/>
            <person name="Suttle J.C."/>
            <person name="Jurick Ii W.M."/>
            <person name="Secor G.A."/>
            <person name="Thomma B.P."/>
            <person name="Van De Peer Y."/>
            <person name="Bolton M.D."/>
        </authorList>
    </citation>
    <scope>NUCLEOTIDE SEQUENCE [LARGE SCALE GENOMIC DNA]</scope>
    <source>
        <strain evidence="9 10">09-40</strain>
    </source>
</reference>
<dbReference type="OrthoDB" id="10006572at2759"/>
<evidence type="ECO:0000313" key="10">
    <source>
        <dbReference type="Proteomes" id="UP000230605"/>
    </source>
</evidence>
<dbReference type="PROSITE" id="PS51088">
    <property type="entry name" value="TEA_2"/>
    <property type="match status" value="1"/>
</dbReference>